<feature type="compositionally biased region" description="Low complexity" evidence="4">
    <location>
        <begin position="1"/>
        <end position="14"/>
    </location>
</feature>
<feature type="compositionally biased region" description="Acidic residues" evidence="4">
    <location>
        <begin position="247"/>
        <end position="256"/>
    </location>
</feature>
<comment type="subcellular location">
    <subcellularLocation>
        <location evidence="1">Nucleus</location>
    </subcellularLocation>
</comment>
<evidence type="ECO:0000313" key="6">
    <source>
        <dbReference type="Proteomes" id="UP001154078"/>
    </source>
</evidence>
<protein>
    <recommendedName>
        <fullName evidence="7">Claspin</fullName>
    </recommendedName>
</protein>
<gene>
    <name evidence="5" type="ORF">MELIAE_LOCUS3902</name>
</gene>
<dbReference type="EMBL" id="OV121133">
    <property type="protein sequence ID" value="CAH0551255.1"/>
    <property type="molecule type" value="Genomic_DNA"/>
</dbReference>
<sequence>MEVDSTSDVSSNSNKDQEIGNNDKTEETFNETEENTSKYIIYTKGDKNRQINNPSYSEEEIEITPHNKSQSEKMSIPESTEEQIEAPIYKTNDKENKDQKNCLLALCDSESSDEEVVDDKSEERKNEEDDAIKPVIYKKSTKSNKMEDEEEKKMTGKEAAEQRKEIHSESQRMLRESNVSLPYHKPKSYTLKEFLSRRSKLASSIPIAAKTPPSVAIKMSRDMLEIVSNKMKEREKEVKEFYKSESESDEEDEDDKDYVPENENTEKTKGKNDLNEIPSHITEETPKESKTSENLNLIFTETMEVDDSKANIENEDNQGIGKKDLKYYNLLDDEETPKEPETSKETEESEKINTENTKLRISTDFDFNIDDIEDSEMHAEKTSNEKEVSKKSIKDILKEKLASITPKLSGAPEEDIDLELGVTKENEVSKLIKRFHQHTSVKHTNKHKVNVVSIVSVSGGEIHKETLAMNVDDEDTSVVEEKPGAKLQKLRDKLQNQMALKRSEVWQKKFQKNIGNESKEDEKPDYEENADDELLDDEEEEELSESESENEDLEEKTRKKSKFLDDEAEDEDEEEDNEDDKNPEENMDETTQSSNYSDVYDNINDIVPKKKTLKRILKGFTEDSDEEKDLNETLKNNEDDVLLLHQPESSKTPNKKIATPQKSEFDFLTPITFMTGLQNLNLTNKAKDSPVSAFPIQSDPSPFKNPNWHVGLQKNLFGENECQNADTSITTKPLSQDESNRECDSQNIEELANMCTGQFPDTQSQDEQLKTQDLLNVCSGGFTDPSNKTCETYNINPTQEIMSLDTDQDLIISQLLDEEELENFKKKFDSPIKKSLLDDASEVAASGGVIDSDDEDENVGVRKRKKQQIVDTDDEDEDADEEQIDLHDEDDEMEEETDRNVDYDSEENEIEITNEDDDERDHVVYKPSEFFDKEAELSESEWGSADEDEKELDKFEAELGDKEKFNQEKLKKDLEKIHMRRMLDDDTREIKLLQELLLEDGELHGSGRERQFKWKNIDSMTNDEESKDNDDDDVYLDEEESEEQWRKKRHEREMFLKEKLAKKMAEDEDLSDSQILKLGKKVLQVNKSSNQVLSLEKKSSKRGSFLSRSDQVLQRLAEYNKISNTTGGNAAAKNSRNFLFQSVSQVENTIAIEQDKKRKASEGTPNVLKKIRLSSNFSPAVKKKSLDKTNKVKKLFSQPK</sequence>
<keyword evidence="6" id="KW-1185">Reference proteome</keyword>
<dbReference type="GO" id="GO:0007095">
    <property type="term" value="P:mitotic G2 DNA damage checkpoint signaling"/>
    <property type="evidence" value="ECO:0007669"/>
    <property type="project" value="TreeGrafter"/>
</dbReference>
<feature type="compositionally biased region" description="Basic and acidic residues" evidence="4">
    <location>
        <begin position="91"/>
        <end position="100"/>
    </location>
</feature>
<feature type="compositionally biased region" description="Basic and acidic residues" evidence="4">
    <location>
        <begin position="15"/>
        <end position="27"/>
    </location>
</feature>
<feature type="compositionally biased region" description="Basic and acidic residues" evidence="4">
    <location>
        <begin position="151"/>
        <end position="175"/>
    </location>
</feature>
<feature type="compositionally biased region" description="Acidic residues" evidence="4">
    <location>
        <begin position="523"/>
        <end position="554"/>
    </location>
</feature>
<dbReference type="OrthoDB" id="5859781at2759"/>
<evidence type="ECO:0000256" key="4">
    <source>
        <dbReference type="SAM" id="MobiDB-lite"/>
    </source>
</evidence>
<proteinExistence type="predicted"/>
<keyword evidence="3" id="KW-0539">Nucleus</keyword>
<evidence type="ECO:0000256" key="1">
    <source>
        <dbReference type="ARBA" id="ARBA00004123"/>
    </source>
</evidence>
<feature type="region of interest" description="Disordered" evidence="4">
    <location>
        <begin position="474"/>
        <end position="493"/>
    </location>
</feature>
<dbReference type="GO" id="GO:0010997">
    <property type="term" value="F:anaphase-promoting complex binding"/>
    <property type="evidence" value="ECO:0007669"/>
    <property type="project" value="TreeGrafter"/>
</dbReference>
<feature type="compositionally biased region" description="Basic and acidic residues" evidence="4">
    <location>
        <begin position="920"/>
        <end position="936"/>
    </location>
</feature>
<reference evidence="5" key="1">
    <citation type="submission" date="2021-12" db="EMBL/GenBank/DDBJ databases">
        <authorList>
            <person name="King R."/>
        </authorList>
    </citation>
    <scope>NUCLEOTIDE SEQUENCE</scope>
</reference>
<feature type="compositionally biased region" description="Basic and acidic residues" evidence="4">
    <location>
        <begin position="337"/>
        <end position="358"/>
    </location>
</feature>
<organism evidence="5 6">
    <name type="scientific">Brassicogethes aeneus</name>
    <name type="common">Rape pollen beetle</name>
    <name type="synonym">Meligethes aeneus</name>
    <dbReference type="NCBI Taxonomy" id="1431903"/>
    <lineage>
        <taxon>Eukaryota</taxon>
        <taxon>Metazoa</taxon>
        <taxon>Ecdysozoa</taxon>
        <taxon>Arthropoda</taxon>
        <taxon>Hexapoda</taxon>
        <taxon>Insecta</taxon>
        <taxon>Pterygota</taxon>
        <taxon>Neoptera</taxon>
        <taxon>Endopterygota</taxon>
        <taxon>Coleoptera</taxon>
        <taxon>Polyphaga</taxon>
        <taxon>Cucujiformia</taxon>
        <taxon>Nitidulidae</taxon>
        <taxon>Meligethinae</taxon>
        <taxon>Brassicogethes</taxon>
    </lineage>
</organism>
<accession>A0A9P0FEN2</accession>
<feature type="compositionally biased region" description="Basic and acidic residues" evidence="4">
    <location>
        <begin position="231"/>
        <end position="246"/>
    </location>
</feature>
<feature type="compositionally biased region" description="Acidic residues" evidence="4">
    <location>
        <begin position="871"/>
        <end position="919"/>
    </location>
</feature>
<feature type="region of interest" description="Disordered" evidence="4">
    <location>
        <begin position="1009"/>
        <end position="1047"/>
    </location>
</feature>
<evidence type="ECO:0008006" key="7">
    <source>
        <dbReference type="Google" id="ProtNLM"/>
    </source>
</evidence>
<feature type="region of interest" description="Disordered" evidence="4">
    <location>
        <begin position="308"/>
        <end position="358"/>
    </location>
</feature>
<dbReference type="AlphaFoldDB" id="A0A9P0FEN2"/>
<feature type="compositionally biased region" description="Acidic residues" evidence="4">
    <location>
        <begin position="566"/>
        <end position="588"/>
    </location>
</feature>
<dbReference type="PANTHER" id="PTHR14396">
    <property type="entry name" value="CLASPIN"/>
    <property type="match status" value="1"/>
</dbReference>
<evidence type="ECO:0000313" key="5">
    <source>
        <dbReference type="EMBL" id="CAH0551255.1"/>
    </source>
</evidence>
<feature type="region of interest" description="Disordered" evidence="4">
    <location>
        <begin position="621"/>
        <end position="640"/>
    </location>
</feature>
<name>A0A9P0FEN2_BRAAE</name>
<dbReference type="Proteomes" id="UP001154078">
    <property type="component" value="Chromosome 2"/>
</dbReference>
<keyword evidence="2" id="KW-0597">Phosphoprotein</keyword>
<feature type="region of interest" description="Disordered" evidence="4">
    <location>
        <begin position="1"/>
        <end position="181"/>
    </location>
</feature>
<dbReference type="PANTHER" id="PTHR14396:SF10">
    <property type="entry name" value="CLASPIN"/>
    <property type="match status" value="1"/>
</dbReference>
<feature type="compositionally biased region" description="Basic and acidic residues" evidence="4">
    <location>
        <begin position="281"/>
        <end position="291"/>
    </location>
</feature>
<dbReference type="GO" id="GO:0005634">
    <property type="term" value="C:nucleus"/>
    <property type="evidence" value="ECO:0007669"/>
    <property type="project" value="UniProtKB-SubCell"/>
</dbReference>
<feature type="compositionally biased region" description="Basic and acidic residues" evidence="4">
    <location>
        <begin position="479"/>
        <end position="493"/>
    </location>
</feature>
<feature type="compositionally biased region" description="Basic and acidic residues" evidence="4">
    <location>
        <begin position="118"/>
        <end position="127"/>
    </location>
</feature>
<feature type="region of interest" description="Disordered" evidence="4">
    <location>
        <begin position="844"/>
        <end position="951"/>
    </location>
</feature>
<feature type="compositionally biased region" description="Acidic residues" evidence="4">
    <location>
        <begin position="1021"/>
        <end position="1042"/>
    </location>
</feature>
<feature type="region of interest" description="Disordered" evidence="4">
    <location>
        <begin position="511"/>
        <end position="604"/>
    </location>
</feature>
<dbReference type="GO" id="GO:0033314">
    <property type="term" value="P:mitotic DNA replication checkpoint signaling"/>
    <property type="evidence" value="ECO:0007669"/>
    <property type="project" value="TreeGrafter"/>
</dbReference>
<feature type="region of interest" description="Disordered" evidence="4">
    <location>
        <begin position="231"/>
        <end position="294"/>
    </location>
</feature>
<feature type="compositionally biased region" description="Basic and acidic residues" evidence="4">
    <location>
        <begin position="264"/>
        <end position="274"/>
    </location>
</feature>
<dbReference type="InterPro" id="IPR024146">
    <property type="entry name" value="Claspin"/>
</dbReference>
<evidence type="ECO:0000256" key="2">
    <source>
        <dbReference type="ARBA" id="ARBA00022553"/>
    </source>
</evidence>
<evidence type="ECO:0000256" key="3">
    <source>
        <dbReference type="ARBA" id="ARBA00023242"/>
    </source>
</evidence>